<gene>
    <name evidence="1" type="ORF">EWM57_10420</name>
</gene>
<dbReference type="Proteomes" id="UP000294155">
    <property type="component" value="Unassembled WGS sequence"/>
</dbReference>
<name>A0A4Q5LB97_9BACT</name>
<comment type="caution">
    <text evidence="1">The sequence shown here is derived from an EMBL/GenBank/DDBJ whole genome shotgun (WGS) entry which is preliminary data.</text>
</comment>
<organism evidence="1 2">
    <name type="scientific">Hymenobacter persicinus</name>
    <dbReference type="NCBI Taxonomy" id="2025506"/>
    <lineage>
        <taxon>Bacteria</taxon>
        <taxon>Pseudomonadati</taxon>
        <taxon>Bacteroidota</taxon>
        <taxon>Cytophagia</taxon>
        <taxon>Cytophagales</taxon>
        <taxon>Hymenobacteraceae</taxon>
        <taxon>Hymenobacter</taxon>
    </lineage>
</organism>
<dbReference type="RefSeq" id="WP_129921083.1">
    <property type="nucleotide sequence ID" value="NZ_SEWE01000018.1"/>
</dbReference>
<protein>
    <submittedName>
        <fullName evidence="1">Uncharacterized protein</fullName>
    </submittedName>
</protein>
<keyword evidence="2" id="KW-1185">Reference proteome</keyword>
<evidence type="ECO:0000313" key="2">
    <source>
        <dbReference type="Proteomes" id="UP000294155"/>
    </source>
</evidence>
<accession>A0A4Q5LB97</accession>
<dbReference type="AlphaFoldDB" id="A0A4Q5LB97"/>
<evidence type="ECO:0000313" key="1">
    <source>
        <dbReference type="EMBL" id="RYU79572.1"/>
    </source>
</evidence>
<sequence>MTHVPTPENVRVPQHLNEEAVRQALDELDGKIKTLRNRAHATAANSPHTYHAHIAALEVKRAKLAELLGPRSAPGTPPPAREASAWDEIMRGIDNLREDLRHIL</sequence>
<dbReference type="EMBL" id="SEWE01000018">
    <property type="protein sequence ID" value="RYU79572.1"/>
    <property type="molecule type" value="Genomic_DNA"/>
</dbReference>
<proteinExistence type="predicted"/>
<reference evidence="1 2" key="1">
    <citation type="submission" date="2019-02" db="EMBL/GenBank/DDBJ databases">
        <title>Bacterial novel species isolated from soil.</title>
        <authorList>
            <person name="Jung H.-Y."/>
        </authorList>
    </citation>
    <scope>NUCLEOTIDE SEQUENCE [LARGE SCALE GENOMIC DNA]</scope>
    <source>
        <strain evidence="1 2">1-3-3-3</strain>
    </source>
</reference>
<dbReference type="OrthoDB" id="893781at2"/>